<dbReference type="PANTHER" id="PTHR32234:SF0">
    <property type="entry name" value="THIOL:DISULFIDE INTERCHANGE PROTEIN DSBD"/>
    <property type="match status" value="1"/>
</dbReference>
<evidence type="ECO:0000256" key="6">
    <source>
        <dbReference type="ARBA" id="ARBA00023136"/>
    </source>
</evidence>
<dbReference type="GO" id="GO:0017004">
    <property type="term" value="P:cytochrome complex assembly"/>
    <property type="evidence" value="ECO:0007669"/>
    <property type="project" value="UniProtKB-KW"/>
</dbReference>
<dbReference type="SUPFAM" id="SSF74863">
    <property type="entry name" value="Thiol:disulfide interchange protein DsbD, N-terminal domain (DsbD-alpha)"/>
    <property type="match status" value="1"/>
</dbReference>
<dbReference type="InterPro" id="IPR017937">
    <property type="entry name" value="Thioredoxin_CS"/>
</dbReference>
<dbReference type="AlphaFoldDB" id="A0A192A7D9"/>
<evidence type="ECO:0000256" key="1">
    <source>
        <dbReference type="ARBA" id="ARBA00004651"/>
    </source>
</evidence>
<keyword evidence="2" id="KW-1003">Cell membrane</keyword>
<dbReference type="CDD" id="cd02953">
    <property type="entry name" value="DsbDgamma"/>
    <property type="match status" value="1"/>
</dbReference>
<evidence type="ECO:0000256" key="4">
    <source>
        <dbReference type="ARBA" id="ARBA00022748"/>
    </source>
</evidence>
<evidence type="ECO:0000256" key="5">
    <source>
        <dbReference type="ARBA" id="ARBA00022989"/>
    </source>
</evidence>
<dbReference type="Gene3D" id="2.60.40.1250">
    <property type="entry name" value="Thiol:disulfide interchange protein DsbD, N-terminal domain"/>
    <property type="match status" value="1"/>
</dbReference>
<evidence type="ECO:0000256" key="2">
    <source>
        <dbReference type="ARBA" id="ARBA00022475"/>
    </source>
</evidence>
<dbReference type="PROSITE" id="PS51352">
    <property type="entry name" value="THIOREDOXIN_2"/>
    <property type="match status" value="1"/>
</dbReference>
<dbReference type="Pfam" id="PF11412">
    <property type="entry name" value="DsbD_N"/>
    <property type="match status" value="1"/>
</dbReference>
<comment type="subcellular location">
    <subcellularLocation>
        <location evidence="1">Cell membrane</location>
        <topology evidence="1">Multi-pass membrane protein</topology>
    </subcellularLocation>
</comment>
<dbReference type="Pfam" id="PF13899">
    <property type="entry name" value="Thioredoxin_7"/>
    <property type="match status" value="1"/>
</dbReference>
<dbReference type="Proteomes" id="UP000078572">
    <property type="component" value="Chromosome 2"/>
</dbReference>
<dbReference type="GO" id="GO:0005886">
    <property type="term" value="C:plasma membrane"/>
    <property type="evidence" value="ECO:0007669"/>
    <property type="project" value="UniProtKB-SubCell"/>
</dbReference>
<accession>A0A192A7D9</accession>
<evidence type="ECO:0000256" key="3">
    <source>
        <dbReference type="ARBA" id="ARBA00022692"/>
    </source>
</evidence>
<sequence>MGAAWAAGPLPWQAKTDFLDASQVFTLSAPQLQGDHVVAAGHVADGYYVYRKSLRLDDARGTAVDVTLSPGTHHTDEFFGDVDIYTGDALQLRLPAQTPGPVVLHWQGCAQAGICYPPQTMKIDLPARVPTAQASSSLAVAAGDGAAAGAVAEDQAVSQRLAALGPVAGALLFFGFGLLLSFTPCTLPMIPIVSTMVVGSQAKPRRAFMLTLSYVLAMAATYAAVGVAAGLAGANLQAALQSPWLLGAFAGLFLVLAASLFGAFELRLPAALMDRLNASGQSQAGGSVLGAAVLGVLSALLVGPCMTAPLAGALLYIGQTGSAVMGGVALFALGVGMGLPLLVIAVFGARVLPRPGAWMERVRVVFGYVMVGMAILMLARFLPGNVSLMLWSAFGLAVSVGLIGWIHAITLQHRLSWLLAFWAVFVGVWSVMMLTGAAAGSASPTQPLQTLRAVGGFANTNANGSAAAASHASVKSVQDVDARIAQAATRGQWTLIDFYADWCVSCQVIEKSVFSDPAVNARLARMQVLRPDVTHNDATDQALMKHWGVLGPPTLILIGPDGQEVRAHRMVGELDARNFISRLDAAGAP</sequence>
<keyword evidence="9" id="KW-1185">Reference proteome</keyword>
<dbReference type="InterPro" id="IPR035671">
    <property type="entry name" value="DsbD_gamma"/>
</dbReference>
<dbReference type="EMBL" id="CP016023">
    <property type="protein sequence ID" value="ANJ76217.1"/>
    <property type="molecule type" value="Genomic_DNA"/>
</dbReference>
<name>A0A192A7D9_9RALS</name>
<dbReference type="PROSITE" id="PS00194">
    <property type="entry name" value="THIOREDOXIN_1"/>
    <property type="match status" value="1"/>
</dbReference>
<evidence type="ECO:0000313" key="8">
    <source>
        <dbReference type="EMBL" id="ANJ76217.1"/>
    </source>
</evidence>
<dbReference type="SUPFAM" id="SSF52833">
    <property type="entry name" value="Thioredoxin-like"/>
    <property type="match status" value="1"/>
</dbReference>
<dbReference type="InterPro" id="IPR003834">
    <property type="entry name" value="Cyt_c_assmbl_TM_dom"/>
</dbReference>
<dbReference type="Gene3D" id="3.40.30.10">
    <property type="entry name" value="Glutaredoxin"/>
    <property type="match status" value="1"/>
</dbReference>
<dbReference type="Pfam" id="PF02683">
    <property type="entry name" value="DsbD_TM"/>
    <property type="match status" value="1"/>
</dbReference>
<protein>
    <submittedName>
        <fullName evidence="8">Thiol:disulfide interchange protein</fullName>
    </submittedName>
</protein>
<gene>
    <name evidence="8" type="ORF">A9Y76_25500</name>
</gene>
<dbReference type="NCBIfam" id="NF001419">
    <property type="entry name" value="PRK00293.1"/>
    <property type="match status" value="1"/>
</dbReference>
<organism evidence="8 9">
    <name type="scientific">Ralstonia insidiosa</name>
    <dbReference type="NCBI Taxonomy" id="190721"/>
    <lineage>
        <taxon>Bacteria</taxon>
        <taxon>Pseudomonadati</taxon>
        <taxon>Pseudomonadota</taxon>
        <taxon>Betaproteobacteria</taxon>
        <taxon>Burkholderiales</taxon>
        <taxon>Burkholderiaceae</taxon>
        <taxon>Ralstonia</taxon>
    </lineage>
</organism>
<dbReference type="InterPro" id="IPR036249">
    <property type="entry name" value="Thioredoxin-like_sf"/>
</dbReference>
<dbReference type="PANTHER" id="PTHR32234">
    <property type="entry name" value="THIOL:DISULFIDE INTERCHANGE PROTEIN DSBD"/>
    <property type="match status" value="1"/>
</dbReference>
<reference evidence="9" key="1">
    <citation type="submission" date="2016-06" db="EMBL/GenBank/DDBJ databases">
        <authorList>
            <person name="Xu Y."/>
            <person name="Nagy A."/>
            <person name="Yan X."/>
            <person name="Kim S.W."/>
            <person name="Haley B."/>
            <person name="Liu N.T."/>
            <person name="Nou X."/>
        </authorList>
    </citation>
    <scope>NUCLEOTIDE SEQUENCE [LARGE SCALE GENOMIC DNA]</scope>
    <source>
        <strain evidence="9">ATCC 49129</strain>
    </source>
</reference>
<dbReference type="OrthoDB" id="9811036at2"/>
<keyword evidence="4" id="KW-0201">Cytochrome c-type biogenesis</keyword>
<proteinExistence type="predicted"/>
<keyword evidence="3" id="KW-0812">Transmembrane</keyword>
<dbReference type="InterPro" id="IPR013766">
    <property type="entry name" value="Thioredoxin_domain"/>
</dbReference>
<dbReference type="InterPro" id="IPR036929">
    <property type="entry name" value="DsbDN_sf"/>
</dbReference>
<dbReference type="InterPro" id="IPR028250">
    <property type="entry name" value="DsbDN"/>
</dbReference>
<dbReference type="GO" id="GO:0045454">
    <property type="term" value="P:cell redox homeostasis"/>
    <property type="evidence" value="ECO:0007669"/>
    <property type="project" value="TreeGrafter"/>
</dbReference>
<evidence type="ECO:0000313" key="9">
    <source>
        <dbReference type="Proteomes" id="UP000078572"/>
    </source>
</evidence>
<dbReference type="GO" id="GO:0015035">
    <property type="term" value="F:protein-disulfide reductase activity"/>
    <property type="evidence" value="ECO:0007669"/>
    <property type="project" value="TreeGrafter"/>
</dbReference>
<evidence type="ECO:0000256" key="7">
    <source>
        <dbReference type="ARBA" id="ARBA00023284"/>
    </source>
</evidence>
<keyword evidence="6" id="KW-0472">Membrane</keyword>
<keyword evidence="5" id="KW-1133">Transmembrane helix</keyword>
<keyword evidence="7" id="KW-0676">Redox-active center</keyword>